<dbReference type="RefSeq" id="WP_221431667.1">
    <property type="nucleotide sequence ID" value="NZ_CP081294.1"/>
</dbReference>
<accession>A0ABX9A4E5</accession>
<dbReference type="Proteomes" id="UP000824321">
    <property type="component" value="Chromosome"/>
</dbReference>
<evidence type="ECO:0000313" key="3">
    <source>
        <dbReference type="Proteomes" id="UP000824321"/>
    </source>
</evidence>
<gene>
    <name evidence="2" type="ORF">K3136_04295</name>
</gene>
<keyword evidence="3" id="KW-1185">Reference proteome</keyword>
<keyword evidence="1" id="KW-0472">Membrane</keyword>
<reference evidence="2 3" key="1">
    <citation type="submission" date="2021-08" db="EMBL/GenBank/DDBJ databases">
        <title>Comparative Genomics Analysis of the Genus Qipengyuania Reveals Extensive Genetic Diversity and Metabolic Versatility, Including the Description of Fifteen Novel Species.</title>
        <authorList>
            <person name="Liu Y."/>
        </authorList>
    </citation>
    <scope>NUCLEOTIDE SEQUENCE [LARGE SCALE GENOMIC DNA]</scope>
    <source>
        <strain evidence="2 3">1NDH1</strain>
    </source>
</reference>
<evidence type="ECO:0000256" key="1">
    <source>
        <dbReference type="SAM" id="Phobius"/>
    </source>
</evidence>
<dbReference type="EMBL" id="CP081294">
    <property type="protein sequence ID" value="QZD95941.1"/>
    <property type="molecule type" value="Genomic_DNA"/>
</dbReference>
<feature type="transmembrane region" description="Helical" evidence="1">
    <location>
        <begin position="6"/>
        <end position="25"/>
    </location>
</feature>
<evidence type="ECO:0000313" key="2">
    <source>
        <dbReference type="EMBL" id="QZD95941.1"/>
    </source>
</evidence>
<keyword evidence="1" id="KW-1133">Transmembrane helix</keyword>
<organism evidence="2 3">
    <name type="scientific">Qipengyuania gelatinilytica</name>
    <dbReference type="NCBI Taxonomy" id="2867231"/>
    <lineage>
        <taxon>Bacteria</taxon>
        <taxon>Pseudomonadati</taxon>
        <taxon>Pseudomonadota</taxon>
        <taxon>Alphaproteobacteria</taxon>
        <taxon>Sphingomonadales</taxon>
        <taxon>Erythrobacteraceae</taxon>
        <taxon>Qipengyuania</taxon>
    </lineage>
</organism>
<proteinExistence type="predicted"/>
<name>A0ABX9A4E5_9SPHN</name>
<protein>
    <submittedName>
        <fullName evidence="2">Uncharacterized protein</fullName>
    </submittedName>
</protein>
<feature type="transmembrane region" description="Helical" evidence="1">
    <location>
        <begin position="37"/>
        <end position="60"/>
    </location>
</feature>
<keyword evidence="1" id="KW-0812">Transmembrane</keyword>
<sequence length="268" mass="30069">MTSFQFAMLSVFGIPALIVALLFLAHRMMPPHVWKSWPVQTLATILFLGVIAVPVAIIWLDSQGDYFEDRYALVSEGLGIPDSAQVRHQRFNTLGNCWSNGVNWSPDVTFSSPEALDSWFESEAWHDPLPRQIAAYFDVPMENVTILDRALDRAERDEKYVWSKREDVPEWHGRIIGYTSPFVCTAIERDETANTLTLRRCDPIAQPIDTGNGGRVILRSSGSPGKLIGLMNYLGGPPYCTNPLRRGLNRMLGLPHPEGEIDTKLPGF</sequence>